<keyword evidence="8" id="KW-0249">Electron transport</keyword>
<evidence type="ECO:0000256" key="9">
    <source>
        <dbReference type="ARBA" id="ARBA00022989"/>
    </source>
</evidence>
<dbReference type="SUPFAM" id="SSF81342">
    <property type="entry name" value="Transmembrane di-heme cytochromes"/>
    <property type="match status" value="1"/>
</dbReference>
<dbReference type="AlphaFoldDB" id="A0A1I3QUN7"/>
<dbReference type="Pfam" id="PF01292">
    <property type="entry name" value="Ni_hydr_CYTB"/>
    <property type="match status" value="1"/>
</dbReference>
<evidence type="ECO:0000313" key="15">
    <source>
        <dbReference type="EMBL" id="SFJ36807.1"/>
    </source>
</evidence>
<feature type="transmembrane region" description="Helical" evidence="13">
    <location>
        <begin position="103"/>
        <end position="123"/>
    </location>
</feature>
<comment type="cofactor">
    <cofactor evidence="1">
        <name>heme b</name>
        <dbReference type="ChEBI" id="CHEBI:60344"/>
    </cofactor>
</comment>
<proteinExistence type="inferred from homology"/>
<evidence type="ECO:0000256" key="13">
    <source>
        <dbReference type="SAM" id="Phobius"/>
    </source>
</evidence>
<evidence type="ECO:0000256" key="8">
    <source>
        <dbReference type="ARBA" id="ARBA00022982"/>
    </source>
</evidence>
<keyword evidence="9 13" id="KW-1133">Transmembrane helix</keyword>
<dbReference type="STRING" id="1121003.SAMN03080618_02768"/>
<evidence type="ECO:0000256" key="5">
    <source>
        <dbReference type="ARBA" id="ARBA00022617"/>
    </source>
</evidence>
<dbReference type="InterPro" id="IPR052168">
    <property type="entry name" value="Cytochrome_b561_oxidase"/>
</dbReference>
<feature type="transmembrane region" description="Helical" evidence="13">
    <location>
        <begin position="58"/>
        <end position="76"/>
    </location>
</feature>
<keyword evidence="3" id="KW-0813">Transport</keyword>
<dbReference type="OrthoDB" id="8156287at2"/>
<evidence type="ECO:0000256" key="10">
    <source>
        <dbReference type="ARBA" id="ARBA00023004"/>
    </source>
</evidence>
<organism evidence="15 16">
    <name type="scientific">Aquamicrobium aerolatum DSM 21857</name>
    <dbReference type="NCBI Taxonomy" id="1121003"/>
    <lineage>
        <taxon>Bacteria</taxon>
        <taxon>Pseudomonadati</taxon>
        <taxon>Pseudomonadota</taxon>
        <taxon>Alphaproteobacteria</taxon>
        <taxon>Hyphomicrobiales</taxon>
        <taxon>Phyllobacteriaceae</taxon>
        <taxon>Aerobium</taxon>
    </lineage>
</organism>
<dbReference type="GO" id="GO:0022904">
    <property type="term" value="P:respiratory electron transport chain"/>
    <property type="evidence" value="ECO:0007669"/>
    <property type="project" value="InterPro"/>
</dbReference>
<keyword evidence="6 13" id="KW-0812">Transmembrane</keyword>
<evidence type="ECO:0000256" key="2">
    <source>
        <dbReference type="ARBA" id="ARBA00004651"/>
    </source>
</evidence>
<keyword evidence="5" id="KW-0349">Heme</keyword>
<dbReference type="GO" id="GO:0009055">
    <property type="term" value="F:electron transfer activity"/>
    <property type="evidence" value="ECO:0007669"/>
    <property type="project" value="InterPro"/>
</dbReference>
<feature type="transmembrane region" description="Helical" evidence="13">
    <location>
        <begin position="12"/>
        <end position="31"/>
    </location>
</feature>
<feature type="domain" description="Cytochrome b561 bacterial/Ni-hydrogenase" evidence="14">
    <location>
        <begin position="9"/>
        <end position="165"/>
    </location>
</feature>
<name>A0A1I3QUN7_9HYPH</name>
<feature type="transmembrane region" description="Helical" evidence="13">
    <location>
        <begin position="135"/>
        <end position="155"/>
    </location>
</feature>
<dbReference type="GO" id="GO:0046872">
    <property type="term" value="F:metal ion binding"/>
    <property type="evidence" value="ECO:0007669"/>
    <property type="project" value="UniProtKB-KW"/>
</dbReference>
<keyword evidence="7" id="KW-0479">Metal-binding</keyword>
<dbReference type="EMBL" id="FORF01000016">
    <property type="protein sequence ID" value="SFJ36807.1"/>
    <property type="molecule type" value="Genomic_DNA"/>
</dbReference>
<keyword evidence="16" id="KW-1185">Reference proteome</keyword>
<keyword evidence="4" id="KW-1003">Cell membrane</keyword>
<dbReference type="InterPro" id="IPR016174">
    <property type="entry name" value="Di-haem_cyt_TM"/>
</dbReference>
<dbReference type="RefSeq" id="WP_091523440.1">
    <property type="nucleotide sequence ID" value="NZ_FORF01000016.1"/>
</dbReference>
<evidence type="ECO:0000256" key="1">
    <source>
        <dbReference type="ARBA" id="ARBA00001970"/>
    </source>
</evidence>
<comment type="similarity">
    <text evidence="12">Belongs to the cytochrome b561 family.</text>
</comment>
<comment type="subcellular location">
    <subcellularLocation>
        <location evidence="2">Cell membrane</location>
        <topology evidence="2">Multi-pass membrane protein</topology>
    </subcellularLocation>
</comment>
<gene>
    <name evidence="15" type="ORF">SAMN03080618_02768</name>
</gene>
<dbReference type="GO" id="GO:0020037">
    <property type="term" value="F:heme binding"/>
    <property type="evidence" value="ECO:0007669"/>
    <property type="project" value="TreeGrafter"/>
</dbReference>
<protein>
    <submittedName>
        <fullName evidence="15">Cytochrome b561</fullName>
    </submittedName>
</protein>
<evidence type="ECO:0000259" key="14">
    <source>
        <dbReference type="Pfam" id="PF01292"/>
    </source>
</evidence>
<evidence type="ECO:0000256" key="11">
    <source>
        <dbReference type="ARBA" id="ARBA00023136"/>
    </source>
</evidence>
<dbReference type="PANTHER" id="PTHR30529:SF7">
    <property type="entry name" value="CYTOCHROME B561 BACTERIAL_NI-HYDROGENASE DOMAIN-CONTAINING PROTEIN"/>
    <property type="match status" value="1"/>
</dbReference>
<keyword evidence="10" id="KW-0408">Iron</keyword>
<dbReference type="PANTHER" id="PTHR30529">
    <property type="entry name" value="CYTOCHROME B561"/>
    <property type="match status" value="1"/>
</dbReference>
<evidence type="ECO:0000256" key="12">
    <source>
        <dbReference type="ARBA" id="ARBA00037975"/>
    </source>
</evidence>
<keyword evidence="11 13" id="KW-0472">Membrane</keyword>
<dbReference type="InterPro" id="IPR011577">
    <property type="entry name" value="Cyt_b561_bac/Ni-Hgenase"/>
</dbReference>
<evidence type="ECO:0000313" key="16">
    <source>
        <dbReference type="Proteomes" id="UP000242763"/>
    </source>
</evidence>
<dbReference type="GO" id="GO:0005886">
    <property type="term" value="C:plasma membrane"/>
    <property type="evidence" value="ECO:0007669"/>
    <property type="project" value="UniProtKB-SubCell"/>
</dbReference>
<evidence type="ECO:0000256" key="3">
    <source>
        <dbReference type="ARBA" id="ARBA00022448"/>
    </source>
</evidence>
<reference evidence="16" key="1">
    <citation type="submission" date="2016-10" db="EMBL/GenBank/DDBJ databases">
        <authorList>
            <person name="Varghese N."/>
            <person name="Submissions S."/>
        </authorList>
    </citation>
    <scope>NUCLEOTIDE SEQUENCE [LARGE SCALE GENOMIC DNA]</scope>
    <source>
        <strain evidence="16">DSM 21857</strain>
    </source>
</reference>
<sequence length="168" mass="18506">MKAAVRPERYTNLQLLLHWLVAALVAFQYLFNEGIMASWHFYAHGDAATPEDFSGANLHVLVGLTVLLLAIVRLAVRISHGTPAAPEGEPRPLRILATATHHLLYLLIFLVPLSGAMAWFFVIERAATGHNLTKALLLAVVLLHIAGALVQAVVFRSNVFSRMLPSRR</sequence>
<evidence type="ECO:0000256" key="4">
    <source>
        <dbReference type="ARBA" id="ARBA00022475"/>
    </source>
</evidence>
<evidence type="ECO:0000256" key="7">
    <source>
        <dbReference type="ARBA" id="ARBA00022723"/>
    </source>
</evidence>
<dbReference type="Proteomes" id="UP000242763">
    <property type="component" value="Unassembled WGS sequence"/>
</dbReference>
<accession>A0A1I3QUN7</accession>
<evidence type="ECO:0000256" key="6">
    <source>
        <dbReference type="ARBA" id="ARBA00022692"/>
    </source>
</evidence>